<dbReference type="Pfam" id="PF00550">
    <property type="entry name" value="PP-binding"/>
    <property type="match status" value="4"/>
</dbReference>
<evidence type="ECO:0000313" key="7">
    <source>
        <dbReference type="Proteomes" id="UP000076643"/>
    </source>
</evidence>
<dbReference type="Gene3D" id="3.40.50.980">
    <property type="match status" value="6"/>
</dbReference>
<dbReference type="NCBIfam" id="TIGR01733">
    <property type="entry name" value="AA-adenyl-dom"/>
    <property type="match status" value="4"/>
</dbReference>
<dbReference type="InterPro" id="IPR045851">
    <property type="entry name" value="AMP-bd_C_sf"/>
</dbReference>
<evidence type="ECO:0000259" key="5">
    <source>
        <dbReference type="PROSITE" id="PS50075"/>
    </source>
</evidence>
<dbReference type="GO" id="GO:0047527">
    <property type="term" value="F:2,3-dihydroxybenzoate-serine ligase activity"/>
    <property type="evidence" value="ECO:0007669"/>
    <property type="project" value="TreeGrafter"/>
</dbReference>
<dbReference type="InterPro" id="IPR025110">
    <property type="entry name" value="AMP-bd_C"/>
</dbReference>
<dbReference type="InterPro" id="IPR020806">
    <property type="entry name" value="PKS_PP-bd"/>
</dbReference>
<gene>
    <name evidence="6" type="ORF">N475_11460</name>
</gene>
<dbReference type="PROSITE" id="PS50075">
    <property type="entry name" value="CARRIER"/>
    <property type="match status" value="4"/>
</dbReference>
<evidence type="ECO:0000256" key="3">
    <source>
        <dbReference type="ARBA" id="ARBA00022450"/>
    </source>
</evidence>
<keyword evidence="4" id="KW-0597">Phosphoprotein</keyword>
<dbReference type="Gene3D" id="3.30.559.30">
    <property type="entry name" value="Nonribosomal peptide synthetase, condensation domain"/>
    <property type="match status" value="4"/>
</dbReference>
<dbReference type="SUPFAM" id="SSF52777">
    <property type="entry name" value="CoA-dependent acyltransferases"/>
    <property type="match status" value="8"/>
</dbReference>
<dbReference type="PATRIC" id="fig|1365250.3.peg.1519"/>
<dbReference type="CDD" id="cd19531">
    <property type="entry name" value="LCL_NRPS-like"/>
    <property type="match status" value="3"/>
</dbReference>
<dbReference type="RefSeq" id="WP_063364968.1">
    <property type="nucleotide sequence ID" value="NZ_AQHB01000049.1"/>
</dbReference>
<dbReference type="InterPro" id="IPR042099">
    <property type="entry name" value="ANL_N_sf"/>
</dbReference>
<dbReference type="PANTHER" id="PTHR45527:SF1">
    <property type="entry name" value="FATTY ACID SYNTHASE"/>
    <property type="match status" value="1"/>
</dbReference>
<dbReference type="Gene3D" id="3.30.559.10">
    <property type="entry name" value="Chloramphenicol acetyltransferase-like domain"/>
    <property type="match status" value="4"/>
</dbReference>
<dbReference type="FunFam" id="2.30.38.10:FF:000001">
    <property type="entry name" value="Non-ribosomal peptide synthetase PvdI"/>
    <property type="match status" value="1"/>
</dbReference>
<comment type="caution">
    <text evidence="6">The sequence shown here is derived from an EMBL/GenBank/DDBJ whole genome shotgun (WGS) entry which is preliminary data.</text>
</comment>
<dbReference type="Gene3D" id="3.40.50.12780">
    <property type="entry name" value="N-terminal domain of ligase-like"/>
    <property type="match status" value="1"/>
</dbReference>
<feature type="domain" description="Carrier" evidence="5">
    <location>
        <begin position="4205"/>
        <end position="4282"/>
    </location>
</feature>
<name>A0A166XM95_9GAMM</name>
<dbReference type="PROSITE" id="PS00012">
    <property type="entry name" value="PHOSPHOPANTETHEINE"/>
    <property type="match status" value="3"/>
</dbReference>
<dbReference type="CDD" id="cd05930">
    <property type="entry name" value="A_NRPS"/>
    <property type="match status" value="4"/>
</dbReference>
<dbReference type="Gene3D" id="2.30.38.10">
    <property type="entry name" value="Luciferase, Domain 3"/>
    <property type="match status" value="3"/>
</dbReference>
<dbReference type="Gene3D" id="3.30.300.30">
    <property type="match status" value="4"/>
</dbReference>
<dbReference type="GO" id="GO:0043041">
    <property type="term" value="P:amino acid activation for nonribosomal peptide biosynthetic process"/>
    <property type="evidence" value="ECO:0007669"/>
    <property type="project" value="TreeGrafter"/>
</dbReference>
<dbReference type="InterPro" id="IPR006162">
    <property type="entry name" value="Ppantetheine_attach_site"/>
</dbReference>
<dbReference type="FunFam" id="3.30.300.30:FF:000015">
    <property type="entry name" value="Nonribosomal peptide synthase SidD"/>
    <property type="match status" value="1"/>
</dbReference>
<comment type="cofactor">
    <cofactor evidence="1">
        <name>pantetheine 4'-phosphate</name>
        <dbReference type="ChEBI" id="CHEBI:47942"/>
    </cofactor>
</comment>
<comment type="similarity">
    <text evidence="2">Belongs to the ATP-dependent AMP-binding enzyme family.</text>
</comment>
<proteinExistence type="inferred from homology"/>
<dbReference type="InterPro" id="IPR020845">
    <property type="entry name" value="AMP-binding_CS"/>
</dbReference>
<dbReference type="GO" id="GO:0009366">
    <property type="term" value="C:enterobactin synthetase complex"/>
    <property type="evidence" value="ECO:0007669"/>
    <property type="project" value="TreeGrafter"/>
</dbReference>
<dbReference type="Pfam" id="PF00501">
    <property type="entry name" value="AMP-binding"/>
    <property type="match status" value="4"/>
</dbReference>
<dbReference type="InterPro" id="IPR010071">
    <property type="entry name" value="AA_adenyl_dom"/>
</dbReference>
<dbReference type="InterPro" id="IPR036736">
    <property type="entry name" value="ACP-like_sf"/>
</dbReference>
<evidence type="ECO:0000256" key="4">
    <source>
        <dbReference type="ARBA" id="ARBA00022553"/>
    </source>
</evidence>
<evidence type="ECO:0000256" key="1">
    <source>
        <dbReference type="ARBA" id="ARBA00001957"/>
    </source>
</evidence>
<accession>A0A166XM95</accession>
<keyword evidence="7" id="KW-1185">Reference proteome</keyword>
<dbReference type="EMBL" id="AUYB01000094">
    <property type="protein sequence ID" value="KZN40562.1"/>
    <property type="molecule type" value="Genomic_DNA"/>
</dbReference>
<protein>
    <recommendedName>
        <fullName evidence="5">Carrier domain-containing protein</fullName>
    </recommendedName>
</protein>
<dbReference type="SUPFAM" id="SSF47336">
    <property type="entry name" value="ACP-like"/>
    <property type="match status" value="4"/>
</dbReference>
<dbReference type="InterPro" id="IPR001242">
    <property type="entry name" value="Condensation_dom"/>
</dbReference>
<keyword evidence="3" id="KW-0596">Phosphopantetheine</keyword>
<dbReference type="InterPro" id="IPR000873">
    <property type="entry name" value="AMP-dep_synth/lig_dom"/>
</dbReference>
<evidence type="ECO:0000256" key="2">
    <source>
        <dbReference type="ARBA" id="ARBA00006432"/>
    </source>
</evidence>
<dbReference type="PROSITE" id="PS00455">
    <property type="entry name" value="AMP_BINDING"/>
    <property type="match status" value="4"/>
</dbReference>
<dbReference type="FunFam" id="1.10.1200.10:FF:000005">
    <property type="entry name" value="Nonribosomal peptide synthetase 1"/>
    <property type="match status" value="2"/>
</dbReference>
<dbReference type="Pfam" id="PF13193">
    <property type="entry name" value="AMP-binding_C"/>
    <property type="match status" value="4"/>
</dbReference>
<dbReference type="Proteomes" id="UP000076643">
    <property type="component" value="Unassembled WGS sequence"/>
</dbReference>
<dbReference type="PANTHER" id="PTHR45527">
    <property type="entry name" value="NONRIBOSOMAL PEPTIDE SYNTHETASE"/>
    <property type="match status" value="1"/>
</dbReference>
<dbReference type="FunFam" id="3.40.50.12780:FF:000012">
    <property type="entry name" value="Non-ribosomal peptide synthetase"/>
    <property type="match status" value="1"/>
</dbReference>
<reference evidence="6 7" key="1">
    <citation type="submission" date="2013-07" db="EMBL/GenBank/DDBJ databases">
        <title>Comparative Genomic and Metabolomic Analysis of Twelve Strains of Pseudoalteromonas luteoviolacea.</title>
        <authorList>
            <person name="Vynne N.G."/>
            <person name="Mansson M."/>
            <person name="Gram L."/>
        </authorList>
    </citation>
    <scope>NUCLEOTIDE SEQUENCE [LARGE SCALE GENOMIC DNA]</scope>
    <source>
        <strain evidence="6 7">DSM 6061</strain>
    </source>
</reference>
<feature type="domain" description="Carrier" evidence="5">
    <location>
        <begin position="988"/>
        <end position="1065"/>
    </location>
</feature>
<sequence>MRAGNYFIKGNVDTLLGLTPAQEGILYEYVTAQDSCMYCAQLHLTLSGPISINDFQRAIKVLVDGNETLRSVFRWKQVKKPVQIVLKSVADPFTYIDYTQVSTFCSSTAYSDALAYIEADRKNTFDLEQGAFRVALLKTDHEQYQLVITNHHIILDGWSNSVLLKELFSLYRYIKSRQHYPHITKPSLEQFRKHQLAELKKNTDSQFWLNYLNGITPSNCFPIKKAPENHVTSSNQEPALQKVHLTLNKSAVDQFARAHGLTVSTLMYGIWGLLLRSYYNTDDIRFGTAISHRPPTLQSAAEVVGIAIQTLPIRFNYGENISLKEYFSAVQCNLNQCFNHPNVSLANLIGDSDINHQSELFDTLFVVENYPLPKDEILAQTGLTLDSYSSWEQNNYPMSVCVQLFNEYIVEFNYAGSDFESALVRQLIQHFEHLLRLVLANVDMPIQSVSLMSAEQRKDLLEATNESYQKYAYERPVIEVFESQVTSNPHLVALKYGEQHIDYATLNNRANQLAALLQTQFSAAVQVKNKPYIVAVLMEPSLNLFVSMLAIMKLGATYLPIDTSTPNQRILTILAESGSDLLLGNSKHFSEFENCVTPIIALDQLAFDPTQVVCNPSRAIAHSDLLYVIYTSGSSGVPKGVMISQGAFSTFYQAYTELLEIEPSDSVLSLTGVAFDIFFGETLVPLLNGAQVIIAGKENAREGKEIVGLLNSQDITLFQATPTRLSMMLVETESKNPHQNLQKLVLAGEPLPLETYRQAREYFGPNCQILNLYGPTEATIYATVDLMEEVEHVVIGKALSNSKAYVLDRHGHVQPPMIPGEICLGGDALASGYLNNSTLTEQFFVKPDFVDEPKVYLTRDAARVLPNGVIDILGRLDDQVKIRGFRVELSEIESQLSTNSAVKACLLIVQPDSRGGKYLVAYVIPQEGSNISHLDDRLKDYLLCSLPEYMVPRTFVFITEWPLTANGKVDKKALPLPAKVQLQKEYIEPSTETEQVLLESWAEVLALEKSEISVTSSFFELHGHSLSAVRLVADVRKRLGFELQVKDIFELETIKAIGAKINDGANDKPSERPAVSAVNRDNQDLPLSFAQQRLWFLNQLGDDHGQYNMSVAFILDGKFDVDVAEQAMVRIINRHESLRTIFSVKNNQCVQAIRPAKGFSIDRYDLRSYDSVLQQQKANELIKQDSQKPFDLSQDLMVRAAYVMLSGQNRLLFSVHHIASDGWSIGLLLKEFVTAYQDISQDRPDSLPDLDIQYGDYAYWQRQWLAEEVLEKQLEYWSEQLAEMPAVHNLPLDHDRPAIKTHNGDKLSSVIDLQTMNRLLKVAQQSSMTPFMLLHGALALVLSRHSNSSDIVIGTPVANRNQAELASLIGFFVNTIVLRVDTNHMTLAQYLAHVRDVNLAAQSHQDVPFEQLVDYCKVPRSTQHSPLFQITFTVEDEDLADLALQGVKFIPIEGGSVTAKFDLDISAKLTGQGIEFSWVYDKALFSRETINTMSGHLKLLLRDIAQRFSTTAGCTKLASLAMLSSKQSDYLVNQLNQTVSAYPRDRLLHEVFEAQVQLTPNALAVVSATPDAAQLSYNELNQAANQLANYLREQGVKPQMTVGVCFERCTDMLVAIMAILKAGGAYVALDTAYPEARLQHMLDDAQVGHVVTHLSLLPVFERIPKVQLMALDSMHATLADYSTNNLTRLPGQDISNIAYVIYTSGSTGRPKGVACYGHSVLNLLTHIESLAPLSQPANGLLWTSLSFDVSVYELMSCLLFGHTLHVIDDDIRLDSTALFEYMQAQQISSAYLPPFVIKDFVAWGQTGRSKASVLRRLLVGVEPILLSDLHSIHNNIPGINIINGYGPSEATICSSLYKVDVTEAHSSDMFAPIGKPVNNSQLLILDQHKNLVPFGATGELYIGGDGLAQGYLNQPQLTAKRFIDNPYGEGRLYQTGDFVRYLPDGHISFVGRADNQVKIRGFRIELGEIENRLATCEEVNACLVLALPDVSGFKRLVAYVVPALGVDESNLVSRLKANLQSTLAEYMMPSAFVLLADFPQTVNGKIDKNALPQPDMTSLQGEYCAPSTDVERTLVKILAGLLELDVNVLSVTSNFFELGGHSLLAVQMVAKVRAELSCEIAVNVIFEHPTIKSLALYIEQSAGVSEQSTLLAIPRQPDQKMETSFAQQRLWFVDKLAGGSTEYNMPIVLKVSGAFEPQAAEQAIGRILARHEILRTVLVEGVNGPLQKVQSDVQFNLGIYDLTAFSSEKADKKACDIILADNRKAFDLCQDLMVRAAYVKLPEEKGMLVLNMHHIAADGWSMKILVEEFVIQYQAVLAGQADPLPPLAIQYADYARWQANEMAGSQFAGQLNYWSKQLDGIPSVHTFPLDYPRPQTKQFIGKVHYGTIDKIVGKRLQQLAVAHQATPFMVLHSALALVLSRHSNSQDIVIGTPVANRLRAELAPLIGCFINSLVLRTSTEHHRFRDYLAHVKQVNLDAQANQDVPFEQLVEHCNTPRSSAHTPLFQIMFDMNTNEVVPLSLPDVSFSLMANTETVAKFDLQLSAQIVADEIQLLWTYDTALLSAEYVEQLNSHLVCVVKAISQLSQGGDIDLANLPMLSATEQQYLLSDCNETEVAYNQETLAHKLFEAEVARNPNAVAVLFDEGYGAQQLSYIELDKKANCLAHYLIELGVKPDSLVGICVERSLESMVALLAIHKAGGAYVPFDPDYPASRLDYMLEDSKVDIVLTQSHLQARFNHKNVQCLTIDTIEETVVEYSADAPVVDELTPNSLAYMIYTSGSTGQPKGAQVRHRNMINLLHWYSETYAFDLQSRTLIISSMAFDLTQKNLFTPLISGGSVCLAPAGHYDAVLYRKIIKQNQISHINCAPSAAYGLSDDGTSWDEFGTSLKYILLGGEPIESAWVQQWADYQGQKPALINMYGPTECTDIACQFELTESYWAEHRSTPIGKPNANVRLYVLDRQQSLVPKGSIGELCIAGLGVGAGYLGKVELSAEKFITRSIGDDAKQELLYRTGDLVRYQDDGQLLFVGRIDDQVKIRGFRVELGEIEHHLSSCDGVAASIVLVREDSLNHQNLVGYIEVEDEVDQDSVVAKAKQALKGSLPDYMVPSAFVVVEQWPLTPNGKINKKALPAPDDYTVSAQVIKPQTETEQALVDIWSELLKLPSERISTIDSFFELGGHSLLAVNMVAKIRSQLGQELPVKVIFDTPDIRQVAAVIDAGIPVPLRPEVTAVTRDNEAHPVSFAQQRLWFIDQMANGSNEYNMPVVLRVEGEFNLVVAEQAIGRIIARHEVLRTVYVEGDDGPQQKIRPAGEFSLSFYDLATMHGVDTEAEAAEIIHADNERIFDLSEDLMLRASYLRLTTQGENNQSQKGILVFNMHHIASDGWSMGVLVKEFTALYPVILSGEADPLRPLQIQYTDYAYWQRIWMQSDALAQQLEYWRAQLVDLPVVHSLPLDYARPQVKSHKAKVVNGHLDVTFTERLQQLAKRKNVTLFMLLHSALGIVLSRHSNSNDIVVGTPVANRMQQELAPLIGCFINTLVLRTQCGQSESQFTFDDYLSHVKQVNLEAQANQDVMFEQLVEHCKAPRSTAHTPLFQIMLNMDTTEAMPLAIPGLTITPQATEVVAKFDMNVTVRVTAHGIELDWIYDTALFNHGTVEILKDHFERILTSIGEDSERAISDLEMLSAEQINHLVKDLNQTKLEYPVNSSIHQLFEAQAQRIPNTTALLFEEQSLTFSQLNQQANQVAHCLKAQGVGKGTLVGICVERSMSMVVGILAILKAGGAYVPLDPAYPRSRLAYIIQDSSLMHILTESGQLGELGLSDDIVLTDLAADKSEYPVTNPEHDTAGLAYVIYTSGSTGQPKGVLVEHTNVVAFYASFSEQLEALGVSDKSPWAWTSSFAFDASVKGLVYLLMGRPVIIASAMQSKDPEAIVAMIEQHNIEVYNANPFMLDMVIDQLQSTEKCYPHLISSGEQISAPIFSKLQMYSKLNQCRVINAYGPTETTINSTFGLLGDTLHIGRPIANTQAYVLDAQQNLQPKGCVGELCLGGAGVTPGYLNRPQLTDEKFIKNPFGGGRLYRTGDLVRYDEDGNLIFVGRMDEQVKIRGFRIEPGEITHRLGACKGVDSALVLVREDEHGEKRLVAYVLGQQEIGNELIADIKHQLQGQLPDYMIPSAFVMVEKWPLTGAGKIDKSALPGVDDQTCMVEYVAPSTDTERMLLAIWADLLKVDVEKISVTENFFDIGGHSLLLVRLLSAIRQQTNVKLDIQQTYLNPTIHSMAKLVEYCQSSSSLTSLIDNADDADIERMEF</sequence>
<dbReference type="GO" id="GO:0005829">
    <property type="term" value="C:cytosol"/>
    <property type="evidence" value="ECO:0007669"/>
    <property type="project" value="TreeGrafter"/>
</dbReference>
<dbReference type="InterPro" id="IPR009081">
    <property type="entry name" value="PP-bd_ACP"/>
</dbReference>
<dbReference type="GO" id="GO:0031177">
    <property type="term" value="F:phosphopantetheine binding"/>
    <property type="evidence" value="ECO:0007669"/>
    <property type="project" value="InterPro"/>
</dbReference>
<dbReference type="SMART" id="SM00823">
    <property type="entry name" value="PKS_PP"/>
    <property type="match status" value="4"/>
</dbReference>
<organism evidence="6 7">
    <name type="scientific">Pseudoalteromonas luteoviolacea DSM 6061</name>
    <dbReference type="NCBI Taxonomy" id="1365250"/>
    <lineage>
        <taxon>Bacteria</taxon>
        <taxon>Pseudomonadati</taxon>
        <taxon>Pseudomonadota</taxon>
        <taxon>Gammaproteobacteria</taxon>
        <taxon>Alteromonadales</taxon>
        <taxon>Pseudoalteromonadaceae</taxon>
        <taxon>Pseudoalteromonas</taxon>
    </lineage>
</organism>
<evidence type="ECO:0000313" key="6">
    <source>
        <dbReference type="EMBL" id="KZN40562.1"/>
    </source>
</evidence>
<dbReference type="FunFam" id="3.40.50.980:FF:000001">
    <property type="entry name" value="Non-ribosomal peptide synthetase"/>
    <property type="match status" value="3"/>
</dbReference>
<dbReference type="Gene3D" id="1.10.1200.10">
    <property type="entry name" value="ACP-like"/>
    <property type="match status" value="4"/>
</dbReference>
<dbReference type="Pfam" id="PF00668">
    <property type="entry name" value="Condensation"/>
    <property type="match status" value="4"/>
</dbReference>
<dbReference type="SUPFAM" id="SSF56801">
    <property type="entry name" value="Acetyl-CoA synthetase-like"/>
    <property type="match status" value="4"/>
</dbReference>
<dbReference type="NCBIfam" id="NF003417">
    <property type="entry name" value="PRK04813.1"/>
    <property type="match status" value="4"/>
</dbReference>
<feature type="domain" description="Carrier" evidence="5">
    <location>
        <begin position="2065"/>
        <end position="2142"/>
    </location>
</feature>
<feature type="domain" description="Carrier" evidence="5">
    <location>
        <begin position="3142"/>
        <end position="3219"/>
    </location>
</feature>
<dbReference type="FunFam" id="3.30.300.30:FF:000010">
    <property type="entry name" value="Enterobactin synthetase component F"/>
    <property type="match status" value="2"/>
</dbReference>
<dbReference type="SMART" id="SM01294">
    <property type="entry name" value="PKS_PP_betabranch"/>
    <property type="match status" value="1"/>
</dbReference>
<dbReference type="InterPro" id="IPR023213">
    <property type="entry name" value="CAT-like_dom_sf"/>
</dbReference>
<dbReference type="GO" id="GO:0009239">
    <property type="term" value="P:enterobactin biosynthetic process"/>
    <property type="evidence" value="ECO:0007669"/>
    <property type="project" value="TreeGrafter"/>
</dbReference>